<evidence type="ECO:0000256" key="3">
    <source>
        <dbReference type="ARBA" id="ARBA00022525"/>
    </source>
</evidence>
<feature type="region of interest" description="Disordered" evidence="6">
    <location>
        <begin position="34"/>
        <end position="80"/>
    </location>
</feature>
<evidence type="ECO:0000256" key="2">
    <source>
        <dbReference type="ARBA" id="ARBA00010400"/>
    </source>
</evidence>
<sequence>MRLSQVLVVAAASFLFASEAIAVTMDSNQAKISTVAHGDTSQRLLRRNEKPVDPDSDDSDDLDDLDNLDDTEERGPTLSQLAAKWGHSVDDISNGVVKLSERRYEKWRTALNEAIEASKKAKREAANAAWRARNGYGRRL</sequence>
<evidence type="ECO:0000313" key="7">
    <source>
        <dbReference type="EMBL" id="POM57996.1"/>
    </source>
</evidence>
<reference evidence="7 8" key="1">
    <citation type="journal article" date="2017" name="Genome Biol. Evol.">
        <title>Phytophthora megakarya and P. palmivora, closely related causal agents of cacao black pod rot, underwent increases in genome sizes and gene numbers by different mechanisms.</title>
        <authorList>
            <person name="Ali S.S."/>
            <person name="Shao J."/>
            <person name="Lary D.J."/>
            <person name="Kronmiller B."/>
            <person name="Shen D."/>
            <person name="Strem M.D."/>
            <person name="Amoako-Attah I."/>
            <person name="Akrofi A.Y."/>
            <person name="Begoude B.A."/>
            <person name="Ten Hoopen G.M."/>
            <person name="Coulibaly K."/>
            <person name="Kebe B.I."/>
            <person name="Melnick R.L."/>
            <person name="Guiltinan M.J."/>
            <person name="Tyler B.M."/>
            <person name="Meinhardt L.W."/>
            <person name="Bailey B.A."/>
        </authorList>
    </citation>
    <scope>NUCLEOTIDE SEQUENCE [LARGE SCALE GENOMIC DNA]</scope>
    <source>
        <strain evidence="8">sbr112.9</strain>
    </source>
</reference>
<dbReference type="InterPro" id="IPR031825">
    <property type="entry name" value="RXLR"/>
</dbReference>
<evidence type="ECO:0000256" key="6">
    <source>
        <dbReference type="SAM" id="MobiDB-lite"/>
    </source>
</evidence>
<feature type="chain" id="PRO_5015171465" description="RxLR effector protein" evidence="5">
    <location>
        <begin position="23"/>
        <end position="140"/>
    </location>
</feature>
<organism evidence="7 8">
    <name type="scientific">Phytophthora palmivora</name>
    <dbReference type="NCBI Taxonomy" id="4796"/>
    <lineage>
        <taxon>Eukaryota</taxon>
        <taxon>Sar</taxon>
        <taxon>Stramenopiles</taxon>
        <taxon>Oomycota</taxon>
        <taxon>Peronosporomycetes</taxon>
        <taxon>Peronosporales</taxon>
        <taxon>Peronosporaceae</taxon>
        <taxon>Phytophthora</taxon>
    </lineage>
</organism>
<comment type="subcellular location">
    <subcellularLocation>
        <location evidence="1 5">Secreted</location>
    </subcellularLocation>
</comment>
<dbReference type="Pfam" id="PF16810">
    <property type="entry name" value="RXLR"/>
    <property type="match status" value="1"/>
</dbReference>
<evidence type="ECO:0000256" key="5">
    <source>
        <dbReference type="RuleBase" id="RU367124"/>
    </source>
</evidence>
<dbReference type="Proteomes" id="UP000237271">
    <property type="component" value="Unassembled WGS sequence"/>
</dbReference>
<comment type="function">
    <text evidence="5">Effector that suppresses plant defense responses during pathogen infection.</text>
</comment>
<keyword evidence="4 5" id="KW-0732">Signal</keyword>
<feature type="compositionally biased region" description="Acidic residues" evidence="6">
    <location>
        <begin position="54"/>
        <end position="72"/>
    </location>
</feature>
<accession>A0A2P4WXH3</accession>
<dbReference type="AlphaFoldDB" id="A0A2P4WXH3"/>
<feature type="signal peptide" evidence="5">
    <location>
        <begin position="1"/>
        <end position="22"/>
    </location>
</feature>
<keyword evidence="8" id="KW-1185">Reference proteome</keyword>
<comment type="caution">
    <text evidence="7">The sequence shown here is derived from an EMBL/GenBank/DDBJ whole genome shotgun (WGS) entry which is preliminary data.</text>
</comment>
<name>A0A2P4WXH3_9STRA</name>
<comment type="similarity">
    <text evidence="2 5">Belongs to the RxLR effector family.</text>
</comment>
<keyword evidence="3 5" id="KW-0964">Secreted</keyword>
<evidence type="ECO:0000256" key="1">
    <source>
        <dbReference type="ARBA" id="ARBA00004613"/>
    </source>
</evidence>
<comment type="domain">
    <text evidence="5">The RxLR-dEER motif acts to carry the protein into the host cell cytoplasm through binding to cell surface phosphatidylinositol-3-phosphate.</text>
</comment>
<dbReference type="EMBL" id="NCKW01020407">
    <property type="protein sequence ID" value="POM57996.1"/>
    <property type="molecule type" value="Genomic_DNA"/>
</dbReference>
<protein>
    <recommendedName>
        <fullName evidence="5">RxLR effector protein</fullName>
    </recommendedName>
</protein>
<gene>
    <name evidence="7" type="ORF">PHPALM_37415</name>
</gene>
<proteinExistence type="inferred from homology"/>
<evidence type="ECO:0000313" key="8">
    <source>
        <dbReference type="Proteomes" id="UP000237271"/>
    </source>
</evidence>
<evidence type="ECO:0000256" key="4">
    <source>
        <dbReference type="ARBA" id="ARBA00022729"/>
    </source>
</evidence>